<proteinExistence type="predicted"/>
<sequence length="429" mass="46996">MPGAKLPRIAWDVLEEHLDEAAFLWRQRERSLRSPEETLDDVASGDERRLLAHLDALCIGGGAVTRRLLLPSLEGPDETRIPPAAWVLLESGEADLLPAVLDVLAHGDDSQRKGIQQAARLCTRQELDSALRGLLPDAAPAVQRVLLAILGFRQVDPGPILEALAGEDDPLLAAACLDAARFTTQPRADRLIQRGLESPHPQVRDASILTGLIHGYRAAWARCVRVVRDQEPQGELALLLLAVGGHPRHEALLLQALATPALHTQALWALGFSGRLCAAEALLEVLKAEPSWLAADAFRAITGFPLASALLRGETEEEEAVLDDGPPALPWRVNVSVVEDWWKEERRRFAPDARYLHGQPWSPDALLLALAQAPMCHRSVFAMELAVRSQGTANIETAAWSHTQRAGLSRARERRWTGSASPFEALLRR</sequence>
<dbReference type="InterPro" id="IPR011959">
    <property type="entry name" value="CHP02270"/>
</dbReference>
<name>A0A848L6U3_9BACT</name>
<dbReference type="InterPro" id="IPR011989">
    <property type="entry name" value="ARM-like"/>
</dbReference>
<dbReference type="InterPro" id="IPR016024">
    <property type="entry name" value="ARM-type_fold"/>
</dbReference>
<keyword evidence="2" id="KW-1185">Reference proteome</keyword>
<gene>
    <name evidence="1" type="ORF">HG543_07435</name>
</gene>
<dbReference type="EMBL" id="JABBJJ010000023">
    <property type="protein sequence ID" value="NMO14690.1"/>
    <property type="molecule type" value="Genomic_DNA"/>
</dbReference>
<reference evidence="1 2" key="1">
    <citation type="submission" date="2020-04" db="EMBL/GenBank/DDBJ databases">
        <title>Draft genome of Pyxidicoccus fallax type strain.</title>
        <authorList>
            <person name="Whitworth D.E."/>
        </authorList>
    </citation>
    <scope>NUCLEOTIDE SEQUENCE [LARGE SCALE GENOMIC DNA]</scope>
    <source>
        <strain evidence="1 2">DSM 14698</strain>
    </source>
</reference>
<dbReference type="AlphaFoldDB" id="A0A848L6U3"/>
<comment type="caution">
    <text evidence="1">The sequence shown here is derived from an EMBL/GenBank/DDBJ whole genome shotgun (WGS) entry which is preliminary data.</text>
</comment>
<dbReference type="Proteomes" id="UP000518300">
    <property type="component" value="Unassembled WGS sequence"/>
</dbReference>
<evidence type="ECO:0000313" key="2">
    <source>
        <dbReference type="Proteomes" id="UP000518300"/>
    </source>
</evidence>
<dbReference type="NCBIfam" id="TIGR02270">
    <property type="entry name" value="TIGR02270 family protein"/>
    <property type="match status" value="1"/>
</dbReference>
<evidence type="ECO:0000313" key="1">
    <source>
        <dbReference type="EMBL" id="NMO14690.1"/>
    </source>
</evidence>
<dbReference type="Gene3D" id="1.25.10.10">
    <property type="entry name" value="Leucine-rich Repeat Variant"/>
    <property type="match status" value="1"/>
</dbReference>
<organism evidence="1 2">
    <name type="scientific">Pyxidicoccus fallax</name>
    <dbReference type="NCBI Taxonomy" id="394095"/>
    <lineage>
        <taxon>Bacteria</taxon>
        <taxon>Pseudomonadati</taxon>
        <taxon>Myxococcota</taxon>
        <taxon>Myxococcia</taxon>
        <taxon>Myxococcales</taxon>
        <taxon>Cystobacterineae</taxon>
        <taxon>Myxococcaceae</taxon>
        <taxon>Pyxidicoccus</taxon>
    </lineage>
</organism>
<dbReference type="RefSeq" id="WP_169343986.1">
    <property type="nucleotide sequence ID" value="NZ_JABBJJ010000023.1"/>
</dbReference>
<dbReference type="SUPFAM" id="SSF48371">
    <property type="entry name" value="ARM repeat"/>
    <property type="match status" value="1"/>
</dbReference>
<protein>
    <submittedName>
        <fullName evidence="1">TIGR02270 family protein</fullName>
    </submittedName>
</protein>
<accession>A0A848L6U3</accession>